<organism evidence="1 2">
    <name type="scientific">Mycena albidolilacea</name>
    <dbReference type="NCBI Taxonomy" id="1033008"/>
    <lineage>
        <taxon>Eukaryota</taxon>
        <taxon>Fungi</taxon>
        <taxon>Dikarya</taxon>
        <taxon>Basidiomycota</taxon>
        <taxon>Agaricomycotina</taxon>
        <taxon>Agaricomycetes</taxon>
        <taxon>Agaricomycetidae</taxon>
        <taxon>Agaricales</taxon>
        <taxon>Marasmiineae</taxon>
        <taxon>Mycenaceae</taxon>
        <taxon>Mycena</taxon>
    </lineage>
</organism>
<protein>
    <submittedName>
        <fullName evidence="1">Uncharacterized protein</fullName>
    </submittedName>
</protein>
<reference evidence="1" key="1">
    <citation type="submission" date="2023-03" db="EMBL/GenBank/DDBJ databases">
        <title>Massive genome expansion in bonnet fungi (Mycena s.s.) driven by repeated elements and novel gene families across ecological guilds.</title>
        <authorList>
            <consortium name="Lawrence Berkeley National Laboratory"/>
            <person name="Harder C.B."/>
            <person name="Miyauchi S."/>
            <person name="Viragh M."/>
            <person name="Kuo A."/>
            <person name="Thoen E."/>
            <person name="Andreopoulos B."/>
            <person name="Lu D."/>
            <person name="Skrede I."/>
            <person name="Drula E."/>
            <person name="Henrissat B."/>
            <person name="Morin E."/>
            <person name="Kohler A."/>
            <person name="Barry K."/>
            <person name="LaButti K."/>
            <person name="Morin E."/>
            <person name="Salamov A."/>
            <person name="Lipzen A."/>
            <person name="Mereny Z."/>
            <person name="Hegedus B."/>
            <person name="Baldrian P."/>
            <person name="Stursova M."/>
            <person name="Weitz H."/>
            <person name="Taylor A."/>
            <person name="Grigoriev I.V."/>
            <person name="Nagy L.G."/>
            <person name="Martin F."/>
            <person name="Kauserud H."/>
        </authorList>
    </citation>
    <scope>NUCLEOTIDE SEQUENCE</scope>
    <source>
        <strain evidence="1">CBHHK002</strain>
    </source>
</reference>
<proteinExistence type="predicted"/>
<evidence type="ECO:0000313" key="2">
    <source>
        <dbReference type="Proteomes" id="UP001218218"/>
    </source>
</evidence>
<accession>A0AAD6ZEX0</accession>
<feature type="non-terminal residue" evidence="1">
    <location>
        <position position="1"/>
    </location>
</feature>
<keyword evidence="2" id="KW-1185">Reference proteome</keyword>
<name>A0AAD6ZEX0_9AGAR</name>
<dbReference type="Proteomes" id="UP001218218">
    <property type="component" value="Unassembled WGS sequence"/>
</dbReference>
<evidence type="ECO:0000313" key="1">
    <source>
        <dbReference type="EMBL" id="KAJ7319129.1"/>
    </source>
</evidence>
<dbReference type="AlphaFoldDB" id="A0AAD6ZEX0"/>
<comment type="caution">
    <text evidence="1">The sequence shown here is derived from an EMBL/GenBank/DDBJ whole genome shotgun (WGS) entry which is preliminary data.</text>
</comment>
<gene>
    <name evidence="1" type="ORF">DFH08DRAFT_650306</name>
</gene>
<feature type="non-terminal residue" evidence="1">
    <location>
        <position position="96"/>
    </location>
</feature>
<sequence length="96" mass="10799">GEVNKDLQVVLDKWQTTIKECDYMSPLFAASAILRDETIALLSSVGPINSKEHLQKVLAGQWTWWTKYGTELYECLAAQEIPAMVPLPPKTKGKKH</sequence>
<dbReference type="EMBL" id="JARIHO010000055">
    <property type="protein sequence ID" value="KAJ7319129.1"/>
    <property type="molecule type" value="Genomic_DNA"/>
</dbReference>